<keyword evidence="6" id="KW-1185">Reference proteome</keyword>
<dbReference type="Pfam" id="PF13510">
    <property type="entry name" value="Fer2_4"/>
    <property type="match status" value="1"/>
</dbReference>
<dbReference type="InterPro" id="IPR007419">
    <property type="entry name" value="BFD-like_2Fe2S-bd_dom"/>
</dbReference>
<dbReference type="InterPro" id="IPR051691">
    <property type="entry name" value="Metab_Enz_Cyan_OpOx_G3PDH"/>
</dbReference>
<dbReference type="PANTHER" id="PTHR42949:SF3">
    <property type="entry name" value="ANAEROBIC GLYCEROL-3-PHOSPHATE DEHYDROGENASE SUBUNIT B"/>
    <property type="match status" value="1"/>
</dbReference>
<dbReference type="Proteomes" id="UP001208935">
    <property type="component" value="Unassembled WGS sequence"/>
</dbReference>
<dbReference type="Pfam" id="PF01266">
    <property type="entry name" value="DAO"/>
    <property type="match status" value="1"/>
</dbReference>
<protein>
    <submittedName>
        <fullName evidence="5">FAD-dependent oxidoreductase</fullName>
    </submittedName>
</protein>
<gene>
    <name evidence="5" type="ORF">D5039_16365</name>
</gene>
<evidence type="ECO:0000313" key="5">
    <source>
        <dbReference type="EMBL" id="MCW5322662.1"/>
    </source>
</evidence>
<dbReference type="PRINTS" id="PR00368">
    <property type="entry name" value="FADPNR"/>
</dbReference>
<proteinExistence type="predicted"/>
<dbReference type="CDD" id="cd19946">
    <property type="entry name" value="GlpA-like_Fer2_BFD-like"/>
    <property type="match status" value="1"/>
</dbReference>
<feature type="domain" description="FAD dependent oxidoreductase" evidence="2">
    <location>
        <begin position="612"/>
        <end position="969"/>
    </location>
</feature>
<dbReference type="SUPFAM" id="SSF51905">
    <property type="entry name" value="FAD/NAD(P)-binding domain"/>
    <property type="match status" value="2"/>
</dbReference>
<dbReference type="PANTHER" id="PTHR42949">
    <property type="entry name" value="ANAEROBIC GLYCEROL-3-PHOSPHATE DEHYDROGENASE SUBUNIT B"/>
    <property type="match status" value="1"/>
</dbReference>
<dbReference type="InterPro" id="IPR041854">
    <property type="entry name" value="BFD-like_2Fe2S-bd_dom_sf"/>
</dbReference>
<dbReference type="Gene3D" id="3.50.50.60">
    <property type="entry name" value="FAD/NAD(P)-binding domain"/>
    <property type="match status" value="3"/>
</dbReference>
<evidence type="ECO:0000313" key="6">
    <source>
        <dbReference type="Proteomes" id="UP001208935"/>
    </source>
</evidence>
<dbReference type="InterPro" id="IPR006076">
    <property type="entry name" value="FAD-dep_OxRdtase"/>
</dbReference>
<sequence length="988" mass="104066">MSARLTHPSITPAGRPVRFCYDGQPVEGLEGETIAAALAAGGIKAMRRTRSGQRRGLYCGMGACFDCLVTVDGRASQRACLTKVADAQQVRSTQPAGTAEDPLQPLVPEADAEPVQWQVDVLVVGAGPAGLSAALAARRAGAEVLLLDERLESGGQFYKPLATSHRAATPTDRQFAQGLTLEREVRGAGVTIVQGAQVWAAFSPREVAALIDGRARVIRCRQLVIAPGAYERPVPFPGWTLPGVMTTGAAQTLARAYRVAPGRRVVIAGNGPLNLQLAAELLAGGTEVVAVLESAACPSWHQWRPLLAAAYTAPDLLRDGWRFLRQLRTHAVPVLWGHTVVAAEGRADGPGGLRSVQVARIDAQGHAVAATARRIEVDTLCLGYGFIPSTELARMLGCAHRLAPRHLGHLATVTQEDGATSLPGVFVVGDGADLGGSRVALARGTLAGTAAARKLGLGAAEPAKPAEVLGPLRRAECFQQALWSLYAPPPVTLAAVPDDTLLCRCEEITFGSVREQIRAGNDTLAALKRNTRLGMGRCQARYCAATAGRLVAELTGSPPDVEQYFAPRPPAKPVAAGALGFEKPEWSGHRPAITPNLARPVAHAPFAPVHTDVLVIGAGVLGSCLGYYLSKAGQDVTVVDRDDINLQASGANAGSLHVQLLSFDFGAKAQDDGGPAAATLPLGPMSVRLWQEIEGDCAEDLEIKITGGLMVADSEAGMRFLEAKAALERSHGIDAQVIDGTELRRLSPALSGKLLGAELCPMEGKINPLRATYAVARRARERGARMLRGCDVQTIGALPGDGAGFVVRTSRGTIHAGRIVNASGAWSSTIGRMLGVTIPVKGAPLQMIVTEPAPPLVNHLVAHADRHLSLKQAASGGLIVGGGWTAAFHEDMRLNRAERESIEGNLWVACHVLPALRGLHMVRCWAGMNVNIDGAPILGEVPGHPGFYNAVTSNGYTLAPITGRLVTDLIVHGRTDFDITPFLIDRFL</sequence>
<dbReference type="EMBL" id="QZCW01000003">
    <property type="protein sequence ID" value="MCW5322662.1"/>
    <property type="molecule type" value="Genomic_DNA"/>
</dbReference>
<reference evidence="6" key="1">
    <citation type="submission" date="2023-07" db="EMBL/GenBank/DDBJ databases">
        <title>Verminephrobacter genomes.</title>
        <authorList>
            <person name="Lund M.B."/>
        </authorList>
    </citation>
    <scope>NUCLEOTIDE SEQUENCE [LARGE SCALE GENOMIC DNA]</scope>
    <source>
        <strain evidence="6">AtM5-05</strain>
    </source>
</reference>
<dbReference type="InterPro" id="IPR042204">
    <property type="entry name" value="2Fe-2S-bd_N"/>
</dbReference>
<dbReference type="InterPro" id="IPR023753">
    <property type="entry name" value="FAD/NAD-binding_dom"/>
</dbReference>
<evidence type="ECO:0000259" key="4">
    <source>
        <dbReference type="Pfam" id="PF07992"/>
    </source>
</evidence>
<evidence type="ECO:0000259" key="3">
    <source>
        <dbReference type="Pfam" id="PF04324"/>
    </source>
</evidence>
<dbReference type="Pfam" id="PF04324">
    <property type="entry name" value="Fer2_BFD"/>
    <property type="match status" value="1"/>
</dbReference>
<dbReference type="Gene3D" id="3.30.9.10">
    <property type="entry name" value="D-Amino Acid Oxidase, subunit A, domain 2"/>
    <property type="match status" value="1"/>
</dbReference>
<accession>A0ABT3KWD9</accession>
<dbReference type="Gene3D" id="3.10.20.440">
    <property type="entry name" value="2Fe-2S iron-sulphur cluster binding domain, sarcosine oxidase, alpha subunit, N-terminal domain"/>
    <property type="match status" value="1"/>
</dbReference>
<dbReference type="PRINTS" id="PR00411">
    <property type="entry name" value="PNDRDTASEI"/>
</dbReference>
<dbReference type="InterPro" id="IPR036010">
    <property type="entry name" value="2Fe-2S_ferredoxin-like_sf"/>
</dbReference>
<dbReference type="RefSeq" id="WP_265282844.1">
    <property type="nucleotide sequence ID" value="NZ_QZCW01000003.1"/>
</dbReference>
<comment type="caution">
    <text evidence="5">The sequence shown here is derived from an EMBL/GenBank/DDBJ whole genome shotgun (WGS) entry which is preliminary data.</text>
</comment>
<dbReference type="Gene3D" id="1.10.10.1100">
    <property type="entry name" value="BFD-like [2Fe-2S]-binding domain"/>
    <property type="match status" value="1"/>
</dbReference>
<organism evidence="5 6">
    <name type="scientific">Verminephrobacter aporrectodeae subsp. tuberculatae</name>
    <dbReference type="NCBI Taxonomy" id="1110392"/>
    <lineage>
        <taxon>Bacteria</taxon>
        <taxon>Pseudomonadati</taxon>
        <taxon>Pseudomonadota</taxon>
        <taxon>Betaproteobacteria</taxon>
        <taxon>Burkholderiales</taxon>
        <taxon>Comamonadaceae</taxon>
        <taxon>Verminephrobacter</taxon>
    </lineage>
</organism>
<evidence type="ECO:0000259" key="2">
    <source>
        <dbReference type="Pfam" id="PF01266"/>
    </source>
</evidence>
<dbReference type="InterPro" id="IPR036188">
    <property type="entry name" value="FAD/NAD-bd_sf"/>
</dbReference>
<feature type="domain" description="BFD-like [2Fe-2S]-binding" evidence="3">
    <location>
        <begin position="502"/>
        <end position="552"/>
    </location>
</feature>
<dbReference type="Pfam" id="PF07992">
    <property type="entry name" value="Pyr_redox_2"/>
    <property type="match status" value="1"/>
</dbReference>
<evidence type="ECO:0000256" key="1">
    <source>
        <dbReference type="ARBA" id="ARBA00023002"/>
    </source>
</evidence>
<dbReference type="SUPFAM" id="SSF54292">
    <property type="entry name" value="2Fe-2S ferredoxin-like"/>
    <property type="match status" value="1"/>
</dbReference>
<name>A0ABT3KWD9_9BURK</name>
<feature type="domain" description="FAD/NAD(P)-binding" evidence="4">
    <location>
        <begin position="120"/>
        <end position="436"/>
    </location>
</feature>
<keyword evidence="1" id="KW-0560">Oxidoreductase</keyword>